<keyword evidence="3" id="KW-0547">Nucleotide-binding</keyword>
<evidence type="ECO:0000259" key="9">
    <source>
        <dbReference type="Pfam" id="PF25019"/>
    </source>
</evidence>
<name>A0A2Z6M1P3_TRISU</name>
<evidence type="ECO:0000259" key="8">
    <source>
        <dbReference type="Pfam" id="PF23559"/>
    </source>
</evidence>
<proteinExistence type="predicted"/>
<evidence type="ECO:0000256" key="3">
    <source>
        <dbReference type="ARBA" id="ARBA00022741"/>
    </source>
</evidence>
<feature type="domain" description="Disease resistance protein winged helix" evidence="8">
    <location>
        <begin position="421"/>
        <end position="492"/>
    </location>
</feature>
<dbReference type="OrthoDB" id="2973320at2759"/>
<evidence type="ECO:0000256" key="4">
    <source>
        <dbReference type="ARBA" id="ARBA00022821"/>
    </source>
</evidence>
<dbReference type="Gene3D" id="3.40.50.300">
    <property type="entry name" value="P-loop containing nucleotide triphosphate hydrolases"/>
    <property type="match status" value="1"/>
</dbReference>
<dbReference type="InterPro" id="IPR042197">
    <property type="entry name" value="Apaf_helical"/>
</dbReference>
<dbReference type="InterPro" id="IPR036388">
    <property type="entry name" value="WH-like_DNA-bd_sf"/>
</dbReference>
<feature type="domain" description="NB-ARC" evidence="6">
    <location>
        <begin position="158"/>
        <end position="338"/>
    </location>
</feature>
<feature type="domain" description="Disease resistance N-terminal" evidence="7">
    <location>
        <begin position="6"/>
        <end position="96"/>
    </location>
</feature>
<sequence>MVEALLEVVFENLVSLLRNEFSTIYRIKSKAQNLSNILELINAVLEDAEQKQVKDSSIKLWLQQLKDAVYVLDDMLDECSIQSNRLKGASSLKPKNIMFRYNIGNKFKEITKRFDQIAESKNKFVLRVGVNVREWPIEVAEWRQTSSTIAGPEVYGREDDKEKIVEFLLTQVRDFDFLSVYPIVGLGGVGKTTLAQLVYNDHRVSSNFHTKVWVCVSEIFSVKKILCSIIESITREKCDALDLDVFERKVQELLQGKRYLLVLDDVWNRNQGLEFGLSQDKWKKLKSVLSCGSKGSSILVSTRDKDVAEITGTCQFHHLSGLSDNECWLLFKQYAFGHDKGEQEELEAIGKEIVRKCGGLPLAAQALGGLMRSRSGEKEWLEIKDSEIWTLPDENSILPALRLSYIYLTPTLKQCFAFCAIFPKDIEMVKEDLIHLWMANGFISSRKNLEVEEVGNMVWNELCQKSFFQDIKINDYSADICFKMHDLVHDLAQSVMGSECLFLENGDVTGGLSKSTHHISFKPAGMLSFDGGAFKKVESLRTWYQLKFYSPKFFTYFPTSRSLRVLCTSSFKLSSCGSLIHLRYLELYDFDGIETIPDSIYNLQKLEILKLKCFLKLSCLPKHLTRLKYLRHLIIQNCLSLSRVSPFIGKLSCLRTLSVYIVGLETGHNLAELHDLKLGGKLSIEGLKNVGSLSDAQDANLMGKKDLQVLCLSWGNSGETKRPIISPKQVLELLQPHSNVKSLTIRFYDGLCFPSWIGILSSLVSLVFHCCTNCIRLPHIGNLPFLKNLELFNMDNLQYMDDDESLNGEVRAFPSLEKLSLHRLPNFERLLKVDRNEMFPRLSNLTINCCPKLVLPCLPSAKYLSVFGCNNEILSSISSFCGLTTLQLDVNEDITSFREGMLRNMICLHTLKIIGFTELKELPNDLFNPTLEHLQISYCGKLESLPENIWESLGSLRTLKIDLCVRLRSLPESIRHLTYLEVLHIRGCPILKKRCKEEIGEDWDNIAHIPNLNID</sequence>
<reference evidence="11" key="1">
    <citation type="journal article" date="2017" name="Front. Plant Sci.">
        <title>Climate Clever Clovers: New Paradigm to Reduce the Environmental Footprint of Ruminants by Breeding Low Methanogenic Forages Utilizing Haplotype Variation.</title>
        <authorList>
            <person name="Kaur P."/>
            <person name="Appels R."/>
            <person name="Bayer P.E."/>
            <person name="Keeble-Gagnere G."/>
            <person name="Wang J."/>
            <person name="Hirakawa H."/>
            <person name="Shirasawa K."/>
            <person name="Vercoe P."/>
            <person name="Stefanova K."/>
            <person name="Durmic Z."/>
            <person name="Nichols P."/>
            <person name="Revell C."/>
            <person name="Isobe S.N."/>
            <person name="Edwards D."/>
            <person name="Erskine W."/>
        </authorList>
    </citation>
    <scope>NUCLEOTIDE SEQUENCE [LARGE SCALE GENOMIC DNA]</scope>
    <source>
        <strain evidence="11">cv. Daliak</strain>
    </source>
</reference>
<dbReference type="GO" id="GO:0005524">
    <property type="term" value="F:ATP binding"/>
    <property type="evidence" value="ECO:0007669"/>
    <property type="project" value="UniProtKB-KW"/>
</dbReference>
<dbReference type="SUPFAM" id="SSF52058">
    <property type="entry name" value="L domain-like"/>
    <property type="match status" value="1"/>
</dbReference>
<dbReference type="Pfam" id="PF00931">
    <property type="entry name" value="NB-ARC"/>
    <property type="match status" value="1"/>
</dbReference>
<protein>
    <submittedName>
        <fullName evidence="10">Uncharacterized protein</fullName>
    </submittedName>
</protein>
<dbReference type="Gene3D" id="1.10.8.430">
    <property type="entry name" value="Helical domain of apoptotic protease-activating factors"/>
    <property type="match status" value="1"/>
</dbReference>
<dbReference type="Gene3D" id="1.10.10.10">
    <property type="entry name" value="Winged helix-like DNA-binding domain superfamily/Winged helix DNA-binding domain"/>
    <property type="match status" value="1"/>
</dbReference>
<organism evidence="10 11">
    <name type="scientific">Trifolium subterraneum</name>
    <name type="common">Subterranean clover</name>
    <dbReference type="NCBI Taxonomy" id="3900"/>
    <lineage>
        <taxon>Eukaryota</taxon>
        <taxon>Viridiplantae</taxon>
        <taxon>Streptophyta</taxon>
        <taxon>Embryophyta</taxon>
        <taxon>Tracheophyta</taxon>
        <taxon>Spermatophyta</taxon>
        <taxon>Magnoliopsida</taxon>
        <taxon>eudicotyledons</taxon>
        <taxon>Gunneridae</taxon>
        <taxon>Pentapetalae</taxon>
        <taxon>rosids</taxon>
        <taxon>fabids</taxon>
        <taxon>Fabales</taxon>
        <taxon>Fabaceae</taxon>
        <taxon>Papilionoideae</taxon>
        <taxon>50 kb inversion clade</taxon>
        <taxon>NPAAA clade</taxon>
        <taxon>Hologalegina</taxon>
        <taxon>IRL clade</taxon>
        <taxon>Trifolieae</taxon>
        <taxon>Trifolium</taxon>
    </lineage>
</organism>
<dbReference type="PANTHER" id="PTHR36766:SF42">
    <property type="entry name" value="NB-ARC DOMAIN DISEASE RESISTANCE PROTEIN"/>
    <property type="match status" value="1"/>
</dbReference>
<dbReference type="Pfam" id="PF25019">
    <property type="entry name" value="LRR_R13L1-DRL21"/>
    <property type="match status" value="1"/>
</dbReference>
<dbReference type="PANTHER" id="PTHR36766">
    <property type="entry name" value="PLANT BROAD-SPECTRUM MILDEW RESISTANCE PROTEIN RPW8"/>
    <property type="match status" value="1"/>
</dbReference>
<keyword evidence="2" id="KW-0677">Repeat</keyword>
<evidence type="ECO:0000259" key="7">
    <source>
        <dbReference type="Pfam" id="PF18052"/>
    </source>
</evidence>
<keyword evidence="11" id="KW-1185">Reference proteome</keyword>
<dbReference type="PRINTS" id="PR00364">
    <property type="entry name" value="DISEASERSIST"/>
</dbReference>
<dbReference type="Gene3D" id="3.80.10.10">
    <property type="entry name" value="Ribonuclease Inhibitor"/>
    <property type="match status" value="2"/>
</dbReference>
<dbReference type="SUPFAM" id="SSF52540">
    <property type="entry name" value="P-loop containing nucleoside triphosphate hydrolases"/>
    <property type="match status" value="1"/>
</dbReference>
<keyword evidence="1" id="KW-0433">Leucine-rich repeat</keyword>
<dbReference type="Pfam" id="PF18052">
    <property type="entry name" value="Rx_N"/>
    <property type="match status" value="1"/>
</dbReference>
<accession>A0A2Z6M1P3</accession>
<dbReference type="CDD" id="cd14798">
    <property type="entry name" value="RX-CC_like"/>
    <property type="match status" value="1"/>
</dbReference>
<evidence type="ECO:0000256" key="5">
    <source>
        <dbReference type="ARBA" id="ARBA00022840"/>
    </source>
</evidence>
<dbReference type="InterPro" id="IPR056789">
    <property type="entry name" value="LRR_R13L1-DRL21"/>
</dbReference>
<dbReference type="Gene3D" id="1.20.5.4130">
    <property type="match status" value="1"/>
</dbReference>
<dbReference type="InterPro" id="IPR032675">
    <property type="entry name" value="LRR_dom_sf"/>
</dbReference>
<dbReference type="InterPro" id="IPR038005">
    <property type="entry name" value="RX-like_CC"/>
</dbReference>
<evidence type="ECO:0000259" key="6">
    <source>
        <dbReference type="Pfam" id="PF00931"/>
    </source>
</evidence>
<gene>
    <name evidence="10" type="ORF">TSUD_216460</name>
</gene>
<dbReference type="FunFam" id="1.10.10.10:FF:000322">
    <property type="entry name" value="Probable disease resistance protein At1g63360"/>
    <property type="match status" value="1"/>
</dbReference>
<evidence type="ECO:0000256" key="2">
    <source>
        <dbReference type="ARBA" id="ARBA00022737"/>
    </source>
</evidence>
<dbReference type="InterPro" id="IPR002182">
    <property type="entry name" value="NB-ARC"/>
</dbReference>
<dbReference type="Proteomes" id="UP000242715">
    <property type="component" value="Unassembled WGS sequence"/>
</dbReference>
<evidence type="ECO:0000313" key="10">
    <source>
        <dbReference type="EMBL" id="GAU25716.1"/>
    </source>
</evidence>
<dbReference type="Pfam" id="PF23559">
    <property type="entry name" value="WHD_DRP"/>
    <property type="match status" value="1"/>
</dbReference>
<dbReference type="EMBL" id="DF973318">
    <property type="protein sequence ID" value="GAU25716.1"/>
    <property type="molecule type" value="Genomic_DNA"/>
</dbReference>
<evidence type="ECO:0000313" key="11">
    <source>
        <dbReference type="Proteomes" id="UP000242715"/>
    </source>
</evidence>
<keyword evidence="5" id="KW-0067">ATP-binding</keyword>
<feature type="domain" description="R13L1/DRL21-like LRR repeat region" evidence="9">
    <location>
        <begin position="670"/>
        <end position="794"/>
    </location>
</feature>
<dbReference type="InterPro" id="IPR027417">
    <property type="entry name" value="P-loop_NTPase"/>
</dbReference>
<dbReference type="GO" id="GO:0006952">
    <property type="term" value="P:defense response"/>
    <property type="evidence" value="ECO:0007669"/>
    <property type="project" value="UniProtKB-KW"/>
</dbReference>
<dbReference type="AlphaFoldDB" id="A0A2Z6M1P3"/>
<keyword evidence="4" id="KW-0611">Plant defense</keyword>
<dbReference type="GO" id="GO:0043531">
    <property type="term" value="F:ADP binding"/>
    <property type="evidence" value="ECO:0007669"/>
    <property type="project" value="InterPro"/>
</dbReference>
<dbReference type="GO" id="GO:0051707">
    <property type="term" value="P:response to other organism"/>
    <property type="evidence" value="ECO:0007669"/>
    <property type="project" value="UniProtKB-ARBA"/>
</dbReference>
<dbReference type="InterPro" id="IPR058922">
    <property type="entry name" value="WHD_DRP"/>
</dbReference>
<dbReference type="InterPro" id="IPR041118">
    <property type="entry name" value="Rx_N"/>
</dbReference>
<evidence type="ECO:0000256" key="1">
    <source>
        <dbReference type="ARBA" id="ARBA00022614"/>
    </source>
</evidence>